<feature type="compositionally biased region" description="Basic and acidic residues" evidence="1">
    <location>
        <begin position="1"/>
        <end position="11"/>
    </location>
</feature>
<sequence length="120" mass="13769">MGERGNIEGERQAAAAQPQDAPTNEPHNTKDYWLAYTVLLEYLEKGGDFDRRPSRAKFRRVLELVAGQNQNNTGGLLRLLEQIGHNPTDNPTRDRARLIMNDIYERGVKDRDLARYSFPE</sequence>
<dbReference type="EMBL" id="GDJX01009764">
    <property type="protein sequence ID" value="JAT58172.1"/>
    <property type="molecule type" value="Transcribed_RNA"/>
</dbReference>
<evidence type="ECO:0000256" key="1">
    <source>
        <dbReference type="SAM" id="MobiDB-lite"/>
    </source>
</evidence>
<organism evidence="3">
    <name type="scientific">Anthurium amnicola</name>
    <dbReference type="NCBI Taxonomy" id="1678845"/>
    <lineage>
        <taxon>Eukaryota</taxon>
        <taxon>Viridiplantae</taxon>
        <taxon>Streptophyta</taxon>
        <taxon>Embryophyta</taxon>
        <taxon>Tracheophyta</taxon>
        <taxon>Spermatophyta</taxon>
        <taxon>Magnoliopsida</taxon>
        <taxon>Liliopsida</taxon>
        <taxon>Araceae</taxon>
        <taxon>Pothoideae</taxon>
        <taxon>Potheae</taxon>
        <taxon>Anthurium</taxon>
    </lineage>
</organism>
<evidence type="ECO:0000313" key="2">
    <source>
        <dbReference type="EMBL" id="JAT57852.1"/>
    </source>
</evidence>
<proteinExistence type="predicted"/>
<dbReference type="AlphaFoldDB" id="A0A1D1YU70"/>
<dbReference type="EMBL" id="GDJX01010084">
    <property type="protein sequence ID" value="JAT57852.1"/>
    <property type="molecule type" value="Transcribed_RNA"/>
</dbReference>
<gene>
    <name evidence="3" type="primary">valS_0</name>
    <name evidence="2" type="synonym">valS_44</name>
    <name evidence="3" type="ORF">g.108997</name>
    <name evidence="2" type="ORF">g.108998</name>
</gene>
<evidence type="ECO:0000313" key="3">
    <source>
        <dbReference type="EMBL" id="JAT58172.1"/>
    </source>
</evidence>
<feature type="region of interest" description="Disordered" evidence="1">
    <location>
        <begin position="1"/>
        <end position="28"/>
    </location>
</feature>
<keyword evidence="3" id="KW-0436">Ligase</keyword>
<feature type="compositionally biased region" description="Low complexity" evidence="1">
    <location>
        <begin position="12"/>
        <end position="22"/>
    </location>
</feature>
<protein>
    <submittedName>
        <fullName evidence="3">Valine--tRNA ligase</fullName>
    </submittedName>
</protein>
<accession>A0A1D1YU70</accession>
<name>A0A1D1YU70_9ARAE</name>
<dbReference type="GO" id="GO:0016874">
    <property type="term" value="F:ligase activity"/>
    <property type="evidence" value="ECO:0007669"/>
    <property type="project" value="UniProtKB-KW"/>
</dbReference>
<reference evidence="3" key="1">
    <citation type="submission" date="2015-07" db="EMBL/GenBank/DDBJ databases">
        <title>Transcriptome Assembly of Anthurium amnicola.</title>
        <authorList>
            <person name="Suzuki J."/>
        </authorList>
    </citation>
    <scope>NUCLEOTIDE SEQUENCE</scope>
</reference>